<keyword evidence="3" id="KW-1185">Reference proteome</keyword>
<dbReference type="EMBL" id="AWEY01000007">
    <property type="protein sequence ID" value="ERK40329.1"/>
    <property type="molecule type" value="Genomic_DNA"/>
</dbReference>
<evidence type="ECO:0000256" key="1">
    <source>
        <dbReference type="SAM" id="MobiDB-lite"/>
    </source>
</evidence>
<organism evidence="2 3">
    <name type="scientific">Segatella baroniae F0067</name>
    <dbReference type="NCBI Taxonomy" id="1115809"/>
    <lineage>
        <taxon>Bacteria</taxon>
        <taxon>Pseudomonadati</taxon>
        <taxon>Bacteroidota</taxon>
        <taxon>Bacteroidia</taxon>
        <taxon>Bacteroidales</taxon>
        <taxon>Prevotellaceae</taxon>
        <taxon>Segatella</taxon>
    </lineage>
</organism>
<dbReference type="Proteomes" id="UP000016648">
    <property type="component" value="Unassembled WGS sequence"/>
</dbReference>
<gene>
    <name evidence="2" type="ORF">HMPREF9135_0427</name>
</gene>
<proteinExistence type="predicted"/>
<dbReference type="AlphaFoldDB" id="U2P9E7"/>
<dbReference type="RefSeq" id="WP_021588827.1">
    <property type="nucleotide sequence ID" value="NZ_AWEY01000007.1"/>
</dbReference>
<name>U2P9E7_9BACT</name>
<evidence type="ECO:0000313" key="3">
    <source>
        <dbReference type="Proteomes" id="UP000016648"/>
    </source>
</evidence>
<feature type="region of interest" description="Disordered" evidence="1">
    <location>
        <begin position="815"/>
        <end position="840"/>
    </location>
</feature>
<evidence type="ECO:0000313" key="2">
    <source>
        <dbReference type="EMBL" id="ERK40329.1"/>
    </source>
</evidence>
<sequence length="948" mass="104900">MDILLKPDALSLVGSMNHFVIAATSDISFVLKSGDTVVIQHTYTPGPAGRVEINLESIVTPLLSFKLSDVSEPYRQQHIVKSFTAVITPVTSASPQPSPVTHTFSVLRAGVDHFADSAENFLKGNFLTWQPTLKPVTYYTPEFLTYYALLGVTVRCKAYVSMQGSSPSSSDITLATIGTGEVWTIPVGYAVIAAKLGKLPSYYDVWVEDAQGQRLTYIQRYHASDVRSQQEQWILFENSLGGIDTFRAYGDSENTAKHTHNVVEIENDSEEYRVDTEREFKKNTGFLNRDERRWLLDFFPSLAKYLYVDSYIRRIVVTDSDVTYQARELPSSYTFTYKYADARPYLNLPRTDTPPEVLDVKIPDVGSFTIAPRLVEFPRQTLSEGALFPVQSPYSETWGTTTTAALFTYITKAIAKAYKGDGSFGHTHDNMSVLMALNRAGLYLTLNAQKISAGFADKAAVSDELAKDSPDWNKILRSDVPGAARELITFLKGIAFSAGQGIDGDGNATLRSLRLDNASIDQAGHALLESVRSPDFKDGGTLLDGTGFGLWKDKAGRTHVAADIVEARRKAYFAELEVRKFSFSSGDTGYTRAGCRIDVVRRLPGGDYRCFFLAEDDDVRISNDFHVGDQAMARTGNIISKTTQMAQNRYYWRLVTGVDDAPVELEDGRKYHYIDLSDTRGTVTLTIGGKDHLCVGCDTSVENDAPQAEDKLVQLGSQTDDTRQYAYIVYVSTGQRVDYNGINDYDLGSHAFVNISKRGIELNADYLHMTHGGTGQTVNIVNERGAWYQGAVSGHYDRWSHDNATWLCNIEKGKTTTSEPRDGSPEWVKETYGQKGDPGKDGKGVTNFELLLASGSLLYRDGQEHVATLAVSYIKDGEDVSDKIPLSRLVWSRKSEAPPADDQAWGQRHANAGTSISLDYTDMAGKTDIICKLLDKNDKVAAQGMFSF</sequence>
<protein>
    <submittedName>
        <fullName evidence="2">Uncharacterized protein</fullName>
    </submittedName>
</protein>
<dbReference type="PATRIC" id="fig|1115809.3.peg.247"/>
<feature type="compositionally biased region" description="Basic and acidic residues" evidence="1">
    <location>
        <begin position="815"/>
        <end position="829"/>
    </location>
</feature>
<reference evidence="2 3" key="1">
    <citation type="submission" date="2013-08" db="EMBL/GenBank/DDBJ databases">
        <authorList>
            <person name="Durkin A.S."/>
            <person name="Haft D.R."/>
            <person name="McCorrison J."/>
            <person name="Torralba M."/>
            <person name="Gillis M."/>
            <person name="Haft D.H."/>
            <person name="Methe B."/>
            <person name="Sutton G."/>
            <person name="Nelson K.E."/>
        </authorList>
    </citation>
    <scope>NUCLEOTIDE SEQUENCE [LARGE SCALE GENOMIC DNA]</scope>
    <source>
        <strain evidence="2 3">F0067</strain>
    </source>
</reference>
<comment type="caution">
    <text evidence="2">The sequence shown here is derived from an EMBL/GenBank/DDBJ whole genome shotgun (WGS) entry which is preliminary data.</text>
</comment>
<accession>U2P9E7</accession>